<sequence length="27" mass="3204">MLVSEHYLPLFTHFAQTYYGNMAIIKD</sequence>
<evidence type="ECO:0000313" key="1">
    <source>
        <dbReference type="EMBL" id="CAI2717526.1"/>
    </source>
</evidence>
<evidence type="ECO:0000313" key="2">
    <source>
        <dbReference type="Proteomes" id="UP001157733"/>
    </source>
</evidence>
<reference evidence="1 2" key="1">
    <citation type="submission" date="2022-09" db="EMBL/GenBank/DDBJ databases">
        <authorList>
            <person name="Kop L."/>
        </authorList>
    </citation>
    <scope>NUCLEOTIDE SEQUENCE [LARGE SCALE GENOMIC DNA]</scope>
    <source>
        <strain evidence="1 2">347</strain>
    </source>
</reference>
<dbReference type="Proteomes" id="UP001157733">
    <property type="component" value="Chromosome"/>
</dbReference>
<dbReference type="EMBL" id="OX336137">
    <property type="protein sequence ID" value="CAI2717526.1"/>
    <property type="molecule type" value="Genomic_DNA"/>
</dbReference>
<protein>
    <submittedName>
        <fullName evidence="1">Uncharacterized protein</fullName>
    </submittedName>
</protein>
<gene>
    <name evidence="1" type="ORF">NSPWAT_0667</name>
</gene>
<organism evidence="1 2">
    <name type="scientific">Nitrospina watsonii</name>
    <dbReference type="NCBI Taxonomy" id="1323948"/>
    <lineage>
        <taxon>Bacteria</taxon>
        <taxon>Pseudomonadati</taxon>
        <taxon>Nitrospinota/Tectimicrobiota group</taxon>
        <taxon>Nitrospinota</taxon>
        <taxon>Nitrospinia</taxon>
        <taxon>Nitrospinales</taxon>
        <taxon>Nitrospinaceae</taxon>
        <taxon>Nitrospina</taxon>
    </lineage>
</organism>
<keyword evidence="2" id="KW-1185">Reference proteome</keyword>
<proteinExistence type="predicted"/>
<accession>A0ABM9HBN5</accession>
<name>A0ABM9HBN5_9BACT</name>